<keyword evidence="10" id="KW-0460">Magnesium</keyword>
<comment type="cofactor">
    <cofactor evidence="2">
        <name>Mg(2+)</name>
        <dbReference type="ChEBI" id="CHEBI:18420"/>
    </cofactor>
</comment>
<dbReference type="PIRSF" id="PIRSF000513">
    <property type="entry name" value="Thz_kinase"/>
    <property type="match status" value="1"/>
</dbReference>
<name>A0A1J5QYJ0_9ZZZZ</name>
<dbReference type="EMBL" id="MLJW01000359">
    <property type="protein sequence ID" value="OIQ88766.1"/>
    <property type="molecule type" value="Genomic_DNA"/>
</dbReference>
<dbReference type="InterPro" id="IPR000417">
    <property type="entry name" value="Hyethyz_kinase"/>
</dbReference>
<dbReference type="HAMAP" id="MF_00228">
    <property type="entry name" value="Thz_kinase"/>
    <property type="match status" value="1"/>
</dbReference>
<evidence type="ECO:0000256" key="1">
    <source>
        <dbReference type="ARBA" id="ARBA00001771"/>
    </source>
</evidence>
<keyword evidence="8 12" id="KW-0418">Kinase</keyword>
<keyword evidence="7" id="KW-0547">Nucleotide-binding</keyword>
<sequence length="277" mass="27699">MGPTLLPQDQSRIASPEDAIRVLDELRRKGPLVHCMTNIVVAGFTANVLLAVGASPAMVENSEESAEFAQVADAVLVNLGTLSPDKVTAMRAAVAAAGRAGTPWVLDPVAVGALAYRTRFAAELVTGGPAVVRGNASEILSLAGATGSAGRGVDSTTTSAQALEQASGLARRMGTTVAVSGAVDYLCDGTHVLEVHSGHEMMTRVTGVGCALGALVAACCAVESTPLIAAGAATTILTVAAEVAVTRSTGPGPGSFAVALLDALYGLDAAALRTHVG</sequence>
<dbReference type="SUPFAM" id="SSF53613">
    <property type="entry name" value="Ribokinase-like"/>
    <property type="match status" value="1"/>
</dbReference>
<evidence type="ECO:0000256" key="7">
    <source>
        <dbReference type="ARBA" id="ARBA00022741"/>
    </source>
</evidence>
<dbReference type="GO" id="GO:0004417">
    <property type="term" value="F:hydroxyethylthiazole kinase activity"/>
    <property type="evidence" value="ECO:0007669"/>
    <property type="project" value="UniProtKB-EC"/>
</dbReference>
<evidence type="ECO:0000256" key="11">
    <source>
        <dbReference type="ARBA" id="ARBA00022977"/>
    </source>
</evidence>
<dbReference type="GO" id="GO:0009228">
    <property type="term" value="P:thiamine biosynthetic process"/>
    <property type="evidence" value="ECO:0007669"/>
    <property type="project" value="UniProtKB-KW"/>
</dbReference>
<proteinExistence type="inferred from homology"/>
<evidence type="ECO:0000313" key="12">
    <source>
        <dbReference type="EMBL" id="OIQ88766.1"/>
    </source>
</evidence>
<evidence type="ECO:0000256" key="6">
    <source>
        <dbReference type="ARBA" id="ARBA00022723"/>
    </source>
</evidence>
<keyword evidence="11" id="KW-0784">Thiamine biosynthesis</keyword>
<dbReference type="Pfam" id="PF02110">
    <property type="entry name" value="HK"/>
    <property type="match status" value="1"/>
</dbReference>
<evidence type="ECO:0000256" key="9">
    <source>
        <dbReference type="ARBA" id="ARBA00022840"/>
    </source>
</evidence>
<dbReference type="UniPathway" id="UPA00060">
    <property type="reaction ID" value="UER00139"/>
</dbReference>
<keyword evidence="9" id="KW-0067">ATP-binding</keyword>
<dbReference type="GO" id="GO:0009229">
    <property type="term" value="P:thiamine diphosphate biosynthetic process"/>
    <property type="evidence" value="ECO:0007669"/>
    <property type="project" value="UniProtKB-UniPathway"/>
</dbReference>
<accession>A0A1J5QYJ0</accession>
<evidence type="ECO:0000256" key="10">
    <source>
        <dbReference type="ARBA" id="ARBA00022842"/>
    </source>
</evidence>
<evidence type="ECO:0000256" key="5">
    <source>
        <dbReference type="ARBA" id="ARBA00022679"/>
    </source>
</evidence>
<evidence type="ECO:0000256" key="8">
    <source>
        <dbReference type="ARBA" id="ARBA00022777"/>
    </source>
</evidence>
<dbReference type="NCBIfam" id="NF006830">
    <property type="entry name" value="PRK09355.1"/>
    <property type="match status" value="1"/>
</dbReference>
<dbReference type="AlphaFoldDB" id="A0A1J5QYJ0"/>
<evidence type="ECO:0000256" key="2">
    <source>
        <dbReference type="ARBA" id="ARBA00001946"/>
    </source>
</evidence>
<comment type="catalytic activity">
    <reaction evidence="1">
        <text>5-(2-hydroxyethyl)-4-methylthiazole + ATP = 4-methyl-5-(2-phosphooxyethyl)-thiazole + ADP + H(+)</text>
        <dbReference type="Rhea" id="RHEA:24212"/>
        <dbReference type="ChEBI" id="CHEBI:15378"/>
        <dbReference type="ChEBI" id="CHEBI:17957"/>
        <dbReference type="ChEBI" id="CHEBI:30616"/>
        <dbReference type="ChEBI" id="CHEBI:58296"/>
        <dbReference type="ChEBI" id="CHEBI:456216"/>
        <dbReference type="EC" id="2.7.1.50"/>
    </reaction>
</comment>
<dbReference type="NCBIfam" id="TIGR00694">
    <property type="entry name" value="thiM"/>
    <property type="match status" value="1"/>
</dbReference>
<dbReference type="GO" id="GO:0000287">
    <property type="term" value="F:magnesium ion binding"/>
    <property type="evidence" value="ECO:0007669"/>
    <property type="project" value="InterPro"/>
</dbReference>
<dbReference type="PRINTS" id="PR01099">
    <property type="entry name" value="HYETHTZKNASE"/>
</dbReference>
<protein>
    <recommendedName>
        <fullName evidence="4">hydroxyethylthiazole kinase</fullName>
        <ecNumber evidence="4">2.7.1.50</ecNumber>
    </recommendedName>
</protein>
<keyword evidence="5 12" id="KW-0808">Transferase</keyword>
<dbReference type="InterPro" id="IPR029056">
    <property type="entry name" value="Ribokinase-like"/>
</dbReference>
<dbReference type="Gene3D" id="3.40.1190.20">
    <property type="match status" value="1"/>
</dbReference>
<comment type="pathway">
    <text evidence="3">Cofactor biosynthesis; thiamine diphosphate biosynthesis; 4-methyl-5-(2-phosphoethyl)-thiazole from 5-(2-hydroxyethyl)-4-methylthiazole: step 1/1.</text>
</comment>
<dbReference type="EC" id="2.7.1.50" evidence="4"/>
<evidence type="ECO:0000256" key="3">
    <source>
        <dbReference type="ARBA" id="ARBA00004868"/>
    </source>
</evidence>
<gene>
    <name evidence="12" type="primary">thiM_1</name>
    <name evidence="12" type="ORF">GALL_293710</name>
</gene>
<comment type="caution">
    <text evidence="12">The sequence shown here is derived from an EMBL/GenBank/DDBJ whole genome shotgun (WGS) entry which is preliminary data.</text>
</comment>
<organism evidence="12">
    <name type="scientific">mine drainage metagenome</name>
    <dbReference type="NCBI Taxonomy" id="410659"/>
    <lineage>
        <taxon>unclassified sequences</taxon>
        <taxon>metagenomes</taxon>
        <taxon>ecological metagenomes</taxon>
    </lineage>
</organism>
<keyword evidence="6" id="KW-0479">Metal-binding</keyword>
<dbReference type="CDD" id="cd01170">
    <property type="entry name" value="THZ_kinase"/>
    <property type="match status" value="1"/>
</dbReference>
<evidence type="ECO:0000256" key="4">
    <source>
        <dbReference type="ARBA" id="ARBA00012129"/>
    </source>
</evidence>
<dbReference type="GO" id="GO:0005524">
    <property type="term" value="F:ATP binding"/>
    <property type="evidence" value="ECO:0007669"/>
    <property type="project" value="UniProtKB-KW"/>
</dbReference>
<reference evidence="12" key="1">
    <citation type="submission" date="2016-10" db="EMBL/GenBank/DDBJ databases">
        <title>Sequence of Gallionella enrichment culture.</title>
        <authorList>
            <person name="Poehlein A."/>
            <person name="Muehling M."/>
            <person name="Daniel R."/>
        </authorList>
    </citation>
    <scope>NUCLEOTIDE SEQUENCE</scope>
</reference>